<protein>
    <recommendedName>
        <fullName evidence="5">Secreted protein</fullName>
    </recommendedName>
</protein>
<evidence type="ECO:0000256" key="1">
    <source>
        <dbReference type="SAM" id="MobiDB-lite"/>
    </source>
</evidence>
<feature type="compositionally biased region" description="Basic and acidic residues" evidence="1">
    <location>
        <begin position="82"/>
        <end position="91"/>
    </location>
</feature>
<evidence type="ECO:0008006" key="5">
    <source>
        <dbReference type="Google" id="ProtNLM"/>
    </source>
</evidence>
<reference evidence="3 4" key="1">
    <citation type="journal article" date="2019" name="Int. J. Syst. Evol. Microbiol.">
        <title>The Global Catalogue of Microorganisms (GCM) 10K type strain sequencing project: providing services to taxonomists for standard genome sequencing and annotation.</title>
        <authorList>
            <consortium name="The Broad Institute Genomics Platform"/>
            <consortium name="The Broad Institute Genome Sequencing Center for Infectious Disease"/>
            <person name="Wu L."/>
            <person name="Ma J."/>
        </authorList>
    </citation>
    <scope>NUCLEOTIDE SEQUENCE [LARGE SCALE GENOMIC DNA]</scope>
    <source>
        <strain evidence="3 4">JCM 12696</strain>
    </source>
</reference>
<sequence>MNNLLSVVVILGLIVIGATVIQLINGHRRDGIATQCYGRTAWNPRHRPAPPDDDTRAHPTDADTDPRHGHYWHRLRARARGRPHDVSHDAGHGVGRGRGNGIPHGPTESDTG</sequence>
<dbReference type="Proteomes" id="UP001501371">
    <property type="component" value="Unassembled WGS sequence"/>
</dbReference>
<evidence type="ECO:0000256" key="2">
    <source>
        <dbReference type="SAM" id="Phobius"/>
    </source>
</evidence>
<feature type="compositionally biased region" description="Gly residues" evidence="1">
    <location>
        <begin position="92"/>
        <end position="102"/>
    </location>
</feature>
<feature type="transmembrane region" description="Helical" evidence="2">
    <location>
        <begin position="6"/>
        <end position="24"/>
    </location>
</feature>
<dbReference type="EMBL" id="BAAAKV010000042">
    <property type="protein sequence ID" value="GAA1182481.1"/>
    <property type="molecule type" value="Genomic_DNA"/>
</dbReference>
<keyword evidence="2" id="KW-0812">Transmembrane</keyword>
<feature type="compositionally biased region" description="Basic and acidic residues" evidence="1">
    <location>
        <begin position="49"/>
        <end position="68"/>
    </location>
</feature>
<proteinExistence type="predicted"/>
<keyword evidence="2" id="KW-1133">Transmembrane helix</keyword>
<keyword evidence="4" id="KW-1185">Reference proteome</keyword>
<organism evidence="3 4">
    <name type="scientific">Streptomyces hebeiensis</name>
    <dbReference type="NCBI Taxonomy" id="229486"/>
    <lineage>
        <taxon>Bacteria</taxon>
        <taxon>Bacillati</taxon>
        <taxon>Actinomycetota</taxon>
        <taxon>Actinomycetes</taxon>
        <taxon>Kitasatosporales</taxon>
        <taxon>Streptomycetaceae</taxon>
        <taxon>Streptomyces</taxon>
    </lineage>
</organism>
<gene>
    <name evidence="3" type="ORF">GCM10009654_44690</name>
</gene>
<feature type="region of interest" description="Disordered" evidence="1">
    <location>
        <begin position="39"/>
        <end position="112"/>
    </location>
</feature>
<evidence type="ECO:0000313" key="3">
    <source>
        <dbReference type="EMBL" id="GAA1182481.1"/>
    </source>
</evidence>
<name>A0ABN1UYS9_9ACTN</name>
<feature type="compositionally biased region" description="Basic residues" evidence="1">
    <location>
        <begin position="69"/>
        <end position="81"/>
    </location>
</feature>
<evidence type="ECO:0000313" key="4">
    <source>
        <dbReference type="Proteomes" id="UP001501371"/>
    </source>
</evidence>
<accession>A0ABN1UYS9</accession>
<comment type="caution">
    <text evidence="3">The sequence shown here is derived from an EMBL/GenBank/DDBJ whole genome shotgun (WGS) entry which is preliminary data.</text>
</comment>
<keyword evidence="2" id="KW-0472">Membrane</keyword>
<dbReference type="RefSeq" id="WP_344279549.1">
    <property type="nucleotide sequence ID" value="NZ_BAAAKV010000042.1"/>
</dbReference>